<name>A0AAN9K6L7_CLITE</name>
<keyword evidence="3" id="KW-1185">Reference proteome</keyword>
<dbReference type="EMBL" id="JAYKXN010000002">
    <property type="protein sequence ID" value="KAK7311895.1"/>
    <property type="molecule type" value="Genomic_DNA"/>
</dbReference>
<dbReference type="PANTHER" id="PTHR35099">
    <property type="entry name" value="OS02G0182700 PROTEIN"/>
    <property type="match status" value="1"/>
</dbReference>
<sequence>MLADDWVQAAMDDDTLVVHLLLRLKHTVPTISHALPLTWAVKRPRSRSRLTASVSRCDAAGSTRCSPTTPLSWSGGASPSATADEDSSRHHHHSARSKATATSGYTGNSASTKRCRRKKTFAELKEEENSLLKERIYLEKKIATVNANFEAERAKNQSLKRMKFDVGSKYVKNTSPASAELQCTVAGQPHQRIVSSGAALTRPPQDDTHSQASESRPNGAESTGESVFLIPDLNMVPSDDGSYPGTLLLEHFEGSIQKKPFVGMNEKRYLLRKQEFPAVPWLAGFAYPGVEQKIRAP</sequence>
<evidence type="ECO:0000313" key="2">
    <source>
        <dbReference type="EMBL" id="KAK7311895.1"/>
    </source>
</evidence>
<evidence type="ECO:0008006" key="4">
    <source>
        <dbReference type="Google" id="ProtNLM"/>
    </source>
</evidence>
<reference evidence="2 3" key="1">
    <citation type="submission" date="2024-01" db="EMBL/GenBank/DDBJ databases">
        <title>The genomes of 5 underutilized Papilionoideae crops provide insights into root nodulation and disease resistance.</title>
        <authorList>
            <person name="Yuan L."/>
        </authorList>
    </citation>
    <scope>NUCLEOTIDE SEQUENCE [LARGE SCALE GENOMIC DNA]</scope>
    <source>
        <strain evidence="2">LY-2023</strain>
        <tissue evidence="2">Leaf</tissue>
    </source>
</reference>
<evidence type="ECO:0000313" key="3">
    <source>
        <dbReference type="Proteomes" id="UP001359559"/>
    </source>
</evidence>
<dbReference type="PANTHER" id="PTHR35099:SF2">
    <property type="entry name" value="OS02G0182700 PROTEIN"/>
    <property type="match status" value="1"/>
</dbReference>
<feature type="compositionally biased region" description="Polar residues" evidence="1">
    <location>
        <begin position="210"/>
        <end position="224"/>
    </location>
</feature>
<gene>
    <name evidence="2" type="ORF">RJT34_10352</name>
</gene>
<evidence type="ECO:0000256" key="1">
    <source>
        <dbReference type="SAM" id="MobiDB-lite"/>
    </source>
</evidence>
<protein>
    <recommendedName>
        <fullName evidence="4">Transcription factor</fullName>
    </recommendedName>
</protein>
<organism evidence="2 3">
    <name type="scientific">Clitoria ternatea</name>
    <name type="common">Butterfly pea</name>
    <dbReference type="NCBI Taxonomy" id="43366"/>
    <lineage>
        <taxon>Eukaryota</taxon>
        <taxon>Viridiplantae</taxon>
        <taxon>Streptophyta</taxon>
        <taxon>Embryophyta</taxon>
        <taxon>Tracheophyta</taxon>
        <taxon>Spermatophyta</taxon>
        <taxon>Magnoliopsida</taxon>
        <taxon>eudicotyledons</taxon>
        <taxon>Gunneridae</taxon>
        <taxon>Pentapetalae</taxon>
        <taxon>rosids</taxon>
        <taxon>fabids</taxon>
        <taxon>Fabales</taxon>
        <taxon>Fabaceae</taxon>
        <taxon>Papilionoideae</taxon>
        <taxon>50 kb inversion clade</taxon>
        <taxon>NPAAA clade</taxon>
        <taxon>indigoferoid/millettioid clade</taxon>
        <taxon>Phaseoleae</taxon>
        <taxon>Clitoria</taxon>
    </lineage>
</organism>
<accession>A0AAN9K6L7</accession>
<comment type="caution">
    <text evidence="2">The sequence shown here is derived from an EMBL/GenBank/DDBJ whole genome shotgun (WGS) entry which is preliminary data.</text>
</comment>
<feature type="region of interest" description="Disordered" evidence="1">
    <location>
        <begin position="59"/>
        <end position="116"/>
    </location>
</feature>
<dbReference type="AlphaFoldDB" id="A0AAN9K6L7"/>
<proteinExistence type="predicted"/>
<feature type="compositionally biased region" description="Polar residues" evidence="1">
    <location>
        <begin position="63"/>
        <end position="81"/>
    </location>
</feature>
<feature type="region of interest" description="Disordered" evidence="1">
    <location>
        <begin position="198"/>
        <end position="224"/>
    </location>
</feature>
<dbReference type="Proteomes" id="UP001359559">
    <property type="component" value="Unassembled WGS sequence"/>
</dbReference>